<sequence length="729" mass="76330">MIASRSLLWHMLRTGRAASRHGEGGRGRFLALLTATAVMVVAGASLVMAMATFDGREARGEARNPVMAAKGEQPKVLWSRYWENYQGRQFSVVVVEPLTDDAPLPPGLHRWPGPGESALSPALADGPRSEDFRHRYGKMAERIGDAGLATPGERLAYTRPSKTMLDSSYLDGIVGFGSPGPTFGDLRLIEPEQQQQLLMLLAALVLLPTAALAVAAARMGAQGQDHRTALLRALGADRAALAWMNIGAAGVPVVLGAAVGLVAVVPFLVWNVRLPWIDFTLAATDLRQAAGALAVAPIAALVVMLALVVLIHPRQELGSTRVRAGIGGRVRRLALSACPVFAILALVMGSLGGSGSAFGYLVAVIGVWATVPSVIGWGVSRLAPRMATSARKRGNTAGLIASRTLAAHPGVIVRLVAALVIAIGIIGQTQLISSLLSTRGGNPAVLRSGKTQSMALVQAADRARPSQQFRAALPEGARMVALGHSGQELNGGDGPRIIQAPCADLRALSLPCPRAGEQTAVPFGDLDRRLKTATYTYFGNTAATVRVGEPTKLDREDAWYVVFTPSDQPLDIPAVKTAARQALSTDANIKPMLEGSESFTLAYQSRWLPFLGAAGTIVLALAMVFAAFSEYLRFARSLAPLAALTGNSGMFRATAAWALGAPVAVAGALGLAVYAVLGQAVTGGPYGASLSGELCLVLLLIAAAAAAAITWLAGREAERSSHRWKPRAD</sequence>
<evidence type="ECO:0000313" key="3">
    <source>
        <dbReference type="Proteomes" id="UP000638313"/>
    </source>
</evidence>
<protein>
    <recommendedName>
        <fullName evidence="4">FtsX-like permease family protein</fullName>
    </recommendedName>
</protein>
<accession>A0A919B821</accession>
<feature type="transmembrane region" description="Helical" evidence="1">
    <location>
        <begin position="607"/>
        <end position="632"/>
    </location>
</feature>
<feature type="transmembrane region" description="Helical" evidence="1">
    <location>
        <begin position="197"/>
        <end position="221"/>
    </location>
</feature>
<dbReference type="RefSeq" id="WP_190131939.1">
    <property type="nucleotide sequence ID" value="NZ_BNBD01000012.1"/>
</dbReference>
<dbReference type="Proteomes" id="UP000638313">
    <property type="component" value="Unassembled WGS sequence"/>
</dbReference>
<dbReference type="AlphaFoldDB" id="A0A919B821"/>
<keyword evidence="1" id="KW-0812">Transmembrane</keyword>
<evidence type="ECO:0000256" key="1">
    <source>
        <dbReference type="SAM" id="Phobius"/>
    </source>
</evidence>
<feature type="transmembrane region" description="Helical" evidence="1">
    <location>
        <begin position="242"/>
        <end position="269"/>
    </location>
</feature>
<keyword evidence="3" id="KW-1185">Reference proteome</keyword>
<feature type="transmembrane region" description="Helical" evidence="1">
    <location>
        <begin position="333"/>
        <end position="351"/>
    </location>
</feature>
<feature type="transmembrane region" description="Helical" evidence="1">
    <location>
        <begin position="289"/>
        <end position="312"/>
    </location>
</feature>
<reference evidence="2" key="2">
    <citation type="submission" date="2020-09" db="EMBL/GenBank/DDBJ databases">
        <authorList>
            <person name="Sun Q."/>
            <person name="Ohkuma M."/>
        </authorList>
    </citation>
    <scope>NUCLEOTIDE SEQUENCE</scope>
    <source>
        <strain evidence="2">JCM 4059</strain>
    </source>
</reference>
<gene>
    <name evidence="2" type="ORF">GCM10010218_49830</name>
</gene>
<dbReference type="EMBL" id="BNBD01000012">
    <property type="protein sequence ID" value="GHF62396.1"/>
    <property type="molecule type" value="Genomic_DNA"/>
</dbReference>
<organism evidence="2 3">
    <name type="scientific">Streptomyces mashuensis</name>
    <dbReference type="NCBI Taxonomy" id="33904"/>
    <lineage>
        <taxon>Bacteria</taxon>
        <taxon>Bacillati</taxon>
        <taxon>Actinomycetota</taxon>
        <taxon>Actinomycetes</taxon>
        <taxon>Kitasatosporales</taxon>
        <taxon>Streptomycetaceae</taxon>
        <taxon>Streptomyces</taxon>
    </lineage>
</organism>
<name>A0A919B821_9ACTN</name>
<evidence type="ECO:0000313" key="2">
    <source>
        <dbReference type="EMBL" id="GHF62396.1"/>
    </source>
</evidence>
<reference evidence="2" key="1">
    <citation type="journal article" date="2014" name="Int. J. Syst. Evol. Microbiol.">
        <title>Complete genome sequence of Corynebacterium casei LMG S-19264T (=DSM 44701T), isolated from a smear-ripened cheese.</title>
        <authorList>
            <consortium name="US DOE Joint Genome Institute (JGI-PGF)"/>
            <person name="Walter F."/>
            <person name="Albersmeier A."/>
            <person name="Kalinowski J."/>
            <person name="Ruckert C."/>
        </authorList>
    </citation>
    <scope>NUCLEOTIDE SEQUENCE</scope>
    <source>
        <strain evidence="2">JCM 4059</strain>
    </source>
</reference>
<keyword evidence="1" id="KW-0472">Membrane</keyword>
<feature type="transmembrane region" description="Helical" evidence="1">
    <location>
        <begin position="696"/>
        <end position="714"/>
    </location>
</feature>
<feature type="transmembrane region" description="Helical" evidence="1">
    <location>
        <begin position="400"/>
        <end position="426"/>
    </location>
</feature>
<keyword evidence="1" id="KW-1133">Transmembrane helix</keyword>
<feature type="transmembrane region" description="Helical" evidence="1">
    <location>
        <begin position="357"/>
        <end position="379"/>
    </location>
</feature>
<proteinExistence type="predicted"/>
<comment type="caution">
    <text evidence="2">The sequence shown here is derived from an EMBL/GenBank/DDBJ whole genome shotgun (WGS) entry which is preliminary data.</text>
</comment>
<evidence type="ECO:0008006" key="4">
    <source>
        <dbReference type="Google" id="ProtNLM"/>
    </source>
</evidence>
<feature type="transmembrane region" description="Helical" evidence="1">
    <location>
        <begin position="653"/>
        <end position="676"/>
    </location>
</feature>